<dbReference type="AlphaFoldDB" id="A0AAV4PNZ8"/>
<dbReference type="EMBL" id="BPLR01004964">
    <property type="protein sequence ID" value="GIX98806.1"/>
    <property type="molecule type" value="Genomic_DNA"/>
</dbReference>
<keyword evidence="2" id="KW-1185">Reference proteome</keyword>
<comment type="caution">
    <text evidence="1">The sequence shown here is derived from an EMBL/GenBank/DDBJ whole genome shotgun (WGS) entry which is preliminary data.</text>
</comment>
<name>A0AAV4PNZ8_CAEEX</name>
<proteinExistence type="predicted"/>
<accession>A0AAV4PNZ8</accession>
<organism evidence="1 2">
    <name type="scientific">Caerostris extrusa</name>
    <name type="common">Bark spider</name>
    <name type="synonym">Caerostris bankana</name>
    <dbReference type="NCBI Taxonomy" id="172846"/>
    <lineage>
        <taxon>Eukaryota</taxon>
        <taxon>Metazoa</taxon>
        <taxon>Ecdysozoa</taxon>
        <taxon>Arthropoda</taxon>
        <taxon>Chelicerata</taxon>
        <taxon>Arachnida</taxon>
        <taxon>Araneae</taxon>
        <taxon>Araneomorphae</taxon>
        <taxon>Entelegynae</taxon>
        <taxon>Araneoidea</taxon>
        <taxon>Araneidae</taxon>
        <taxon>Caerostris</taxon>
    </lineage>
</organism>
<protein>
    <submittedName>
        <fullName evidence="1">Uncharacterized protein</fullName>
    </submittedName>
</protein>
<evidence type="ECO:0000313" key="1">
    <source>
        <dbReference type="EMBL" id="GIX98806.1"/>
    </source>
</evidence>
<sequence>MRCYAIAATWREKGKGGIPWVKNERKFFRETQLCARLQIKERNRGKKKKKNTWNRHRIRKREFLIAQHKPIKGESRPSQHAEEEKVPAFTWLKPRSSVVKYQPTLFCTTSVAPQVDGKTILYEIGNN</sequence>
<reference evidence="1 2" key="1">
    <citation type="submission" date="2021-06" db="EMBL/GenBank/DDBJ databases">
        <title>Caerostris extrusa draft genome.</title>
        <authorList>
            <person name="Kono N."/>
            <person name="Arakawa K."/>
        </authorList>
    </citation>
    <scope>NUCLEOTIDE SEQUENCE [LARGE SCALE GENOMIC DNA]</scope>
</reference>
<evidence type="ECO:0000313" key="2">
    <source>
        <dbReference type="Proteomes" id="UP001054945"/>
    </source>
</evidence>
<gene>
    <name evidence="1" type="ORF">CEXT_771161</name>
</gene>
<dbReference type="Proteomes" id="UP001054945">
    <property type="component" value="Unassembled WGS sequence"/>
</dbReference>